<sequence length="300" mass="34705">MFRQWKLLSSHCLKFSQTKKFCSASSSYKETKIRVLEHDINYIETLGSLEDAHPIFFIPGAFGSIEMDFTPIMHQFNKEKYKWIAWDPPGYGKSRPPTRSFIPEGYECVYEQDVKYAATLMNILGYKRYTLLSWSAGAITSILMANRQAENISGIIMWGYKFFEPKTIPLIQAMKRVGLDTMIHESRRTQLTKMYGEELFLKMWDGATDEMIKMACSQIYQKGGSFQKFIRNVQCPALVIHGLKDSVVDVSDAKHMNSALKNSRLHLMENGTHNLHLRETKEFVKCIENFIDNHVLNQTQ</sequence>
<keyword evidence="3" id="KW-1185">Reference proteome</keyword>
<name>A0ABP1PJX9_9HEXA</name>
<organism evidence="2 3">
    <name type="scientific">Orchesella dallaii</name>
    <dbReference type="NCBI Taxonomy" id="48710"/>
    <lineage>
        <taxon>Eukaryota</taxon>
        <taxon>Metazoa</taxon>
        <taxon>Ecdysozoa</taxon>
        <taxon>Arthropoda</taxon>
        <taxon>Hexapoda</taxon>
        <taxon>Collembola</taxon>
        <taxon>Entomobryomorpha</taxon>
        <taxon>Entomobryoidea</taxon>
        <taxon>Orchesellidae</taxon>
        <taxon>Orchesellinae</taxon>
        <taxon>Orchesella</taxon>
    </lineage>
</organism>
<dbReference type="Pfam" id="PF12146">
    <property type="entry name" value="Hydrolase_4"/>
    <property type="match status" value="1"/>
</dbReference>
<comment type="caution">
    <text evidence="2">The sequence shown here is derived from an EMBL/GenBank/DDBJ whole genome shotgun (WGS) entry which is preliminary data.</text>
</comment>
<protein>
    <recommendedName>
        <fullName evidence="1">Serine aminopeptidase S33 domain-containing protein</fullName>
    </recommendedName>
</protein>
<evidence type="ECO:0000259" key="1">
    <source>
        <dbReference type="Pfam" id="PF12146"/>
    </source>
</evidence>
<dbReference type="InterPro" id="IPR022742">
    <property type="entry name" value="Hydrolase_4"/>
</dbReference>
<dbReference type="Gene3D" id="3.40.50.1820">
    <property type="entry name" value="alpha/beta hydrolase"/>
    <property type="match status" value="1"/>
</dbReference>
<dbReference type="PANTHER" id="PTHR46331">
    <property type="entry name" value="VALACYCLOVIR HYDROLASE"/>
    <property type="match status" value="1"/>
</dbReference>
<dbReference type="SUPFAM" id="SSF53474">
    <property type="entry name" value="alpha/beta-Hydrolases"/>
    <property type="match status" value="1"/>
</dbReference>
<dbReference type="PANTHER" id="PTHR46331:SF2">
    <property type="entry name" value="VALACYCLOVIR HYDROLASE"/>
    <property type="match status" value="1"/>
</dbReference>
<gene>
    <name evidence="2" type="ORF">ODALV1_LOCUS864</name>
</gene>
<feature type="domain" description="Serine aminopeptidase S33" evidence="1">
    <location>
        <begin position="69"/>
        <end position="276"/>
    </location>
</feature>
<dbReference type="EMBL" id="CAXLJM020000004">
    <property type="protein sequence ID" value="CAL8069627.1"/>
    <property type="molecule type" value="Genomic_DNA"/>
</dbReference>
<accession>A0ABP1PJX9</accession>
<dbReference type="InterPro" id="IPR029058">
    <property type="entry name" value="AB_hydrolase_fold"/>
</dbReference>
<proteinExistence type="predicted"/>
<evidence type="ECO:0000313" key="3">
    <source>
        <dbReference type="Proteomes" id="UP001642540"/>
    </source>
</evidence>
<dbReference type="Proteomes" id="UP001642540">
    <property type="component" value="Unassembled WGS sequence"/>
</dbReference>
<evidence type="ECO:0000313" key="2">
    <source>
        <dbReference type="EMBL" id="CAL8069627.1"/>
    </source>
</evidence>
<reference evidence="2 3" key="1">
    <citation type="submission" date="2024-08" db="EMBL/GenBank/DDBJ databases">
        <authorList>
            <person name="Cucini C."/>
            <person name="Frati F."/>
        </authorList>
    </citation>
    <scope>NUCLEOTIDE SEQUENCE [LARGE SCALE GENOMIC DNA]</scope>
</reference>